<evidence type="ECO:0000256" key="3">
    <source>
        <dbReference type="ARBA" id="ARBA00022729"/>
    </source>
</evidence>
<dbReference type="InterPro" id="IPR008939">
    <property type="entry name" value="Lytic_TGlycosylase_superhlx_U"/>
</dbReference>
<gene>
    <name evidence="6" type="ORF">FOY91_06335</name>
</gene>
<keyword evidence="3 4" id="KW-0732">Signal</keyword>
<comment type="similarity">
    <text evidence="2">Belongs to the virb1 family.</text>
</comment>
<keyword evidence="7" id="KW-1185">Reference proteome</keyword>
<feature type="domain" description="Transglycosylase SLT" evidence="5">
    <location>
        <begin position="408"/>
        <end position="512"/>
    </location>
</feature>
<dbReference type="Proteomes" id="UP000318681">
    <property type="component" value="Unassembled WGS sequence"/>
</dbReference>
<evidence type="ECO:0000256" key="2">
    <source>
        <dbReference type="ARBA" id="ARBA00009387"/>
    </source>
</evidence>
<protein>
    <submittedName>
        <fullName evidence="6">Lytic transglycosylase domain-containing protein</fullName>
    </submittedName>
</protein>
<dbReference type="Pfam" id="PF01464">
    <property type="entry name" value="SLT"/>
    <property type="match status" value="1"/>
</dbReference>
<comment type="caution">
    <text evidence="6">The sequence shown here is derived from an EMBL/GenBank/DDBJ whole genome shotgun (WGS) entry which is preliminary data.</text>
</comment>
<dbReference type="Gene3D" id="1.10.530.10">
    <property type="match status" value="1"/>
</dbReference>
<dbReference type="SUPFAM" id="SSF48435">
    <property type="entry name" value="Bacterial muramidases"/>
    <property type="match status" value="1"/>
</dbReference>
<dbReference type="PANTHER" id="PTHR37423:SF2">
    <property type="entry name" value="MEMBRANE-BOUND LYTIC MUREIN TRANSGLYCOSYLASE C"/>
    <property type="match status" value="1"/>
</dbReference>
<dbReference type="OrthoDB" id="9815002at2"/>
<dbReference type="CDD" id="cd13401">
    <property type="entry name" value="Slt70-like"/>
    <property type="match status" value="1"/>
</dbReference>
<evidence type="ECO:0000313" key="7">
    <source>
        <dbReference type="Proteomes" id="UP000318681"/>
    </source>
</evidence>
<sequence>MIRKLLAAALLLGAAAPALAVAPVAPPAAAPAAAIPAQLDAAARDNYRAVFAAMRAGDWSSAAARLDALPDGLLTPFARAELYLAKGSPAIEAEPLVALLNQATDLPQAARLAALARKRGVESVPTLPYENELKRMSGAPRRQSARSIKSDAIAMTLSAQVVPLIKDDRPSEAETLLLAVENQLCAEAQTEWQQRIAWSYFLTGDDVSARRLADRARTGMGEWAVQADWVAGLAAWRQKDYAAASQAFTAVSSRARDTEMTAAGLFWAARADLAAGQPEKVQARLRSASRLPETFYGLLAGGALGQALPPQAAAPAFREADWSALSTRRNIRVAAALSEIGENALADTTLRHQARIGAMRDHEALLHLAARLNLPSAQIWLAQNGPAGASMSAGARYPAPSWTPRSGWRVDKSLVFAHALQESQFRADAVSPAGARGLLQVLPGTAQLIDRHRGSSFGSNLSDPTVNIEYGQAYMEELRDGGGTGGLLPKVIAAYNAGPGSVMKWNDRRRDGGDPLLFIESIPFAETRGYVAIVLRNYWMYQRGAGVKSDSLRAIAQGMWPRFPGLPGRTAVRLDSIGGIAAAD</sequence>
<dbReference type="PANTHER" id="PTHR37423">
    <property type="entry name" value="SOLUBLE LYTIC MUREIN TRANSGLYCOSYLASE-RELATED"/>
    <property type="match status" value="1"/>
</dbReference>
<feature type="chain" id="PRO_5021715451" evidence="4">
    <location>
        <begin position="21"/>
        <end position="584"/>
    </location>
</feature>
<evidence type="ECO:0000256" key="4">
    <source>
        <dbReference type="SAM" id="SignalP"/>
    </source>
</evidence>
<evidence type="ECO:0000259" key="5">
    <source>
        <dbReference type="Pfam" id="PF01464"/>
    </source>
</evidence>
<dbReference type="AlphaFoldDB" id="A0A558R890"/>
<evidence type="ECO:0000256" key="1">
    <source>
        <dbReference type="ARBA" id="ARBA00007734"/>
    </source>
</evidence>
<dbReference type="Gene3D" id="1.25.20.10">
    <property type="entry name" value="Bacterial muramidases"/>
    <property type="match status" value="1"/>
</dbReference>
<dbReference type="InterPro" id="IPR023346">
    <property type="entry name" value="Lysozyme-like_dom_sf"/>
</dbReference>
<dbReference type="SUPFAM" id="SSF53955">
    <property type="entry name" value="Lysozyme-like"/>
    <property type="match status" value="1"/>
</dbReference>
<accession>A0A558R890</accession>
<dbReference type="GO" id="GO:0004553">
    <property type="term" value="F:hydrolase activity, hydrolyzing O-glycosyl compounds"/>
    <property type="evidence" value="ECO:0007669"/>
    <property type="project" value="InterPro"/>
</dbReference>
<organism evidence="6 7">
    <name type="scientific">Alterirhizorhabdus solaris</name>
    <dbReference type="NCBI Taxonomy" id="2529389"/>
    <lineage>
        <taxon>Bacteria</taxon>
        <taxon>Pseudomonadati</taxon>
        <taxon>Pseudomonadota</taxon>
        <taxon>Alphaproteobacteria</taxon>
        <taxon>Sphingomonadales</taxon>
        <taxon>Rhizorhabdaceae</taxon>
        <taxon>Alterirhizorhabdus</taxon>
    </lineage>
</organism>
<dbReference type="InterPro" id="IPR008258">
    <property type="entry name" value="Transglycosylase_SLT_dom_1"/>
</dbReference>
<evidence type="ECO:0000313" key="6">
    <source>
        <dbReference type="EMBL" id="TVV75611.1"/>
    </source>
</evidence>
<reference evidence="6 7" key="1">
    <citation type="submission" date="2019-07" db="EMBL/GenBank/DDBJ databases">
        <title>Sphingomonas solaris sp. nov., isolated from a solar panel from Boston, Massachusetts.</title>
        <authorList>
            <person name="Tanner K."/>
            <person name="Pascual J."/>
            <person name="Mancuso C."/>
            <person name="Pereto J."/>
            <person name="Khalil A."/>
            <person name="Vilanova C."/>
        </authorList>
    </citation>
    <scope>NUCLEOTIDE SEQUENCE [LARGE SCALE GENOMIC DNA]</scope>
    <source>
        <strain evidence="6 7">R4DWN</strain>
    </source>
</reference>
<proteinExistence type="inferred from homology"/>
<name>A0A558R890_9SPHN</name>
<dbReference type="EMBL" id="VNIM01000018">
    <property type="protein sequence ID" value="TVV75611.1"/>
    <property type="molecule type" value="Genomic_DNA"/>
</dbReference>
<comment type="similarity">
    <text evidence="1">Belongs to the transglycosylase Slt family.</text>
</comment>
<dbReference type="RefSeq" id="WP_145149253.1">
    <property type="nucleotide sequence ID" value="NZ_VNIM01000018.1"/>
</dbReference>
<dbReference type="GO" id="GO:0042597">
    <property type="term" value="C:periplasmic space"/>
    <property type="evidence" value="ECO:0007669"/>
    <property type="project" value="InterPro"/>
</dbReference>
<feature type="signal peptide" evidence="4">
    <location>
        <begin position="1"/>
        <end position="20"/>
    </location>
</feature>